<evidence type="ECO:0000256" key="3">
    <source>
        <dbReference type="ARBA" id="ARBA00023180"/>
    </source>
</evidence>
<dbReference type="InterPro" id="IPR036426">
    <property type="entry name" value="Bulb-type_lectin_dom_sf"/>
</dbReference>
<accession>A0ABY9DYQ8</accession>
<sequence>MKVSARRWSVNLVFLLISSGFQWEFADDLQIQSYKLTETIGFTDPSVVLTVSTYGNLEILEGKFSYKVTSISSNSNTSATLLDSGNLVLRNGNSDILWESFNYGRTPAGMKLGYDKRAGKTWSLVSWRSTEDPGLGDFSLEHDPDESSQIFNLQGPNRFWNSGMWDGQIFSQVPEMRLLSFNENENYCAYSLHNSAIRSRVVLDVSGWLDN</sequence>
<evidence type="ECO:0000256" key="4">
    <source>
        <dbReference type="SAM" id="SignalP"/>
    </source>
</evidence>
<protein>
    <recommendedName>
        <fullName evidence="5">Bulb-type lectin domain-containing protein</fullName>
    </recommendedName>
</protein>
<feature type="signal peptide" evidence="4">
    <location>
        <begin position="1"/>
        <end position="26"/>
    </location>
</feature>
<feature type="domain" description="Bulb-type lectin" evidence="5">
    <location>
        <begin position="43"/>
        <end position="128"/>
    </location>
</feature>
<dbReference type="Pfam" id="PF01453">
    <property type="entry name" value="B_lectin"/>
    <property type="match status" value="1"/>
</dbReference>
<dbReference type="EMBL" id="CP126666">
    <property type="protein sequence ID" value="WKA12257.1"/>
    <property type="molecule type" value="Genomic_DNA"/>
</dbReference>
<dbReference type="InterPro" id="IPR001480">
    <property type="entry name" value="Bulb-type_lectin_dom"/>
</dbReference>
<proteinExistence type="predicted"/>
<keyword evidence="2" id="KW-1015">Disulfide bond</keyword>
<evidence type="ECO:0000256" key="2">
    <source>
        <dbReference type="ARBA" id="ARBA00023157"/>
    </source>
</evidence>
<feature type="chain" id="PRO_5045387560" description="Bulb-type lectin domain-containing protein" evidence="4">
    <location>
        <begin position="27"/>
        <end position="211"/>
    </location>
</feature>
<organism evidence="6 7">
    <name type="scientific">Vitis vinifera</name>
    <name type="common">Grape</name>
    <dbReference type="NCBI Taxonomy" id="29760"/>
    <lineage>
        <taxon>Eukaryota</taxon>
        <taxon>Viridiplantae</taxon>
        <taxon>Streptophyta</taxon>
        <taxon>Embryophyta</taxon>
        <taxon>Tracheophyta</taxon>
        <taxon>Spermatophyta</taxon>
        <taxon>Magnoliopsida</taxon>
        <taxon>eudicotyledons</taxon>
        <taxon>Gunneridae</taxon>
        <taxon>Pentapetalae</taxon>
        <taxon>rosids</taxon>
        <taxon>Vitales</taxon>
        <taxon>Vitaceae</taxon>
        <taxon>Viteae</taxon>
        <taxon>Vitis</taxon>
    </lineage>
</organism>
<dbReference type="SUPFAM" id="SSF51110">
    <property type="entry name" value="alpha-D-mannose-specific plant lectins"/>
    <property type="match status" value="1"/>
</dbReference>
<evidence type="ECO:0000313" key="7">
    <source>
        <dbReference type="Proteomes" id="UP001227230"/>
    </source>
</evidence>
<evidence type="ECO:0000259" key="5">
    <source>
        <dbReference type="Pfam" id="PF01453"/>
    </source>
</evidence>
<gene>
    <name evidence="6" type="ORF">VitviT2T_029667</name>
</gene>
<dbReference type="PANTHER" id="PTHR32444:SF238">
    <property type="entry name" value="APPLE DOMAIN-CONTAINING PROTEIN"/>
    <property type="match status" value="1"/>
</dbReference>
<name>A0ABY9DYQ8_VITVI</name>
<keyword evidence="3" id="KW-0325">Glycoprotein</keyword>
<evidence type="ECO:0000313" key="6">
    <source>
        <dbReference type="EMBL" id="WKA12257.1"/>
    </source>
</evidence>
<dbReference type="Gene3D" id="2.90.10.10">
    <property type="entry name" value="Bulb-type lectin domain"/>
    <property type="match status" value="1"/>
</dbReference>
<keyword evidence="7" id="KW-1185">Reference proteome</keyword>
<evidence type="ECO:0000256" key="1">
    <source>
        <dbReference type="ARBA" id="ARBA00022729"/>
    </source>
</evidence>
<dbReference type="Proteomes" id="UP001227230">
    <property type="component" value="Chromosome 19"/>
</dbReference>
<reference evidence="6 7" key="1">
    <citation type="journal article" date="2023" name="Hortic Res">
        <title>The complete reference genome for grapevine (Vitis vinifera L.) genetics and breeding.</title>
        <authorList>
            <person name="Shi X."/>
            <person name="Cao S."/>
            <person name="Wang X."/>
            <person name="Huang S."/>
            <person name="Wang Y."/>
            <person name="Liu Z."/>
            <person name="Liu W."/>
            <person name="Leng X."/>
            <person name="Peng Y."/>
            <person name="Wang N."/>
            <person name="Wang Y."/>
            <person name="Ma Z."/>
            <person name="Xu X."/>
            <person name="Zhang F."/>
            <person name="Xue H."/>
            <person name="Zhong H."/>
            <person name="Wang Y."/>
            <person name="Zhang K."/>
            <person name="Velt A."/>
            <person name="Avia K."/>
            <person name="Holtgrawe D."/>
            <person name="Grimplet J."/>
            <person name="Matus J.T."/>
            <person name="Ware D."/>
            <person name="Wu X."/>
            <person name="Wang H."/>
            <person name="Liu C."/>
            <person name="Fang Y."/>
            <person name="Rustenholz C."/>
            <person name="Cheng Z."/>
            <person name="Xiao H."/>
            <person name="Zhou Y."/>
        </authorList>
    </citation>
    <scope>NUCLEOTIDE SEQUENCE [LARGE SCALE GENOMIC DNA]</scope>
    <source>
        <strain evidence="7">cv. Pinot noir / PN40024</strain>
        <tissue evidence="6">Leaf</tissue>
    </source>
</reference>
<dbReference type="PANTHER" id="PTHR32444">
    <property type="entry name" value="BULB-TYPE LECTIN DOMAIN-CONTAINING PROTEIN"/>
    <property type="match status" value="1"/>
</dbReference>
<keyword evidence="1 4" id="KW-0732">Signal</keyword>